<organism evidence="1 2">
    <name type="scientific">Shewanella livingstonensis</name>
    <dbReference type="NCBI Taxonomy" id="150120"/>
    <lineage>
        <taxon>Bacteria</taxon>
        <taxon>Pseudomonadati</taxon>
        <taxon>Pseudomonadota</taxon>
        <taxon>Gammaproteobacteria</taxon>
        <taxon>Alteromonadales</taxon>
        <taxon>Shewanellaceae</taxon>
        <taxon>Shewanella</taxon>
    </lineage>
</organism>
<dbReference type="EMBL" id="CP034015">
    <property type="protein sequence ID" value="AZG72105.1"/>
    <property type="molecule type" value="Genomic_DNA"/>
</dbReference>
<name>A0A3G8LSD1_9GAMM</name>
<keyword evidence="2" id="KW-1185">Reference proteome</keyword>
<dbReference type="KEGG" id="slj:EGC82_04605"/>
<protein>
    <submittedName>
        <fullName evidence="1">Uncharacterized protein</fullName>
    </submittedName>
</protein>
<dbReference type="OrthoDB" id="6315893at2"/>
<accession>A0A3G8LSD1</accession>
<dbReference type="Proteomes" id="UP000278035">
    <property type="component" value="Chromosome"/>
</dbReference>
<gene>
    <name evidence="1" type="ORF">EGC82_04605</name>
</gene>
<evidence type="ECO:0000313" key="2">
    <source>
        <dbReference type="Proteomes" id="UP000278035"/>
    </source>
</evidence>
<evidence type="ECO:0000313" key="1">
    <source>
        <dbReference type="EMBL" id="AZG72105.1"/>
    </source>
</evidence>
<proteinExistence type="predicted"/>
<reference evidence="2" key="1">
    <citation type="submission" date="2018-11" db="EMBL/GenBank/DDBJ databases">
        <title>Shewanella sp. M2.</title>
        <authorList>
            <person name="Hwang Y.J."/>
            <person name="Hwang C.Y."/>
        </authorList>
    </citation>
    <scope>NUCLEOTIDE SEQUENCE [LARGE SCALE GENOMIC DNA]</scope>
    <source>
        <strain evidence="2">LMG 19866</strain>
    </source>
</reference>
<dbReference type="AlphaFoldDB" id="A0A3G8LSD1"/>
<sequence>MVIKVDADKAKRWSDKELLIQWHKGFKGTLLTQKFVKGEDLNSFELQTVNECITEYRKRLIDISWFMRSLSEPIARMANKEDKCTGRFYSLPSMALTLRVS</sequence>